<dbReference type="EMBL" id="VBPA01000432">
    <property type="protein sequence ID" value="TMQ67814.1"/>
    <property type="molecule type" value="Genomic_DNA"/>
</dbReference>
<evidence type="ECO:0000313" key="4">
    <source>
        <dbReference type="EMBL" id="TMQ67814.1"/>
    </source>
</evidence>
<feature type="domain" description="Carrier" evidence="3">
    <location>
        <begin position="1"/>
        <end position="77"/>
    </location>
</feature>
<gene>
    <name evidence="4" type="ORF">E6K80_14900</name>
</gene>
<protein>
    <submittedName>
        <fullName evidence="4">Acyl carrier protein</fullName>
    </submittedName>
</protein>
<name>A0A538TW05_UNCEI</name>
<comment type="caution">
    <text evidence="4">The sequence shown here is derived from an EMBL/GenBank/DDBJ whole genome shotgun (WGS) entry which is preliminary data.</text>
</comment>
<evidence type="ECO:0000256" key="2">
    <source>
        <dbReference type="ARBA" id="ARBA00022553"/>
    </source>
</evidence>
<dbReference type="GO" id="GO:0000036">
    <property type="term" value="F:acyl carrier activity"/>
    <property type="evidence" value="ECO:0007669"/>
    <property type="project" value="TreeGrafter"/>
</dbReference>
<proteinExistence type="predicted"/>
<dbReference type="AlphaFoldDB" id="A0A538TW05"/>
<dbReference type="PROSITE" id="PS50075">
    <property type="entry name" value="CARRIER"/>
    <property type="match status" value="1"/>
</dbReference>
<evidence type="ECO:0000313" key="5">
    <source>
        <dbReference type="Proteomes" id="UP000319836"/>
    </source>
</evidence>
<dbReference type="InterPro" id="IPR003231">
    <property type="entry name" value="ACP"/>
</dbReference>
<keyword evidence="1" id="KW-0596">Phosphopantetheine</keyword>
<dbReference type="Gene3D" id="1.10.1200.10">
    <property type="entry name" value="ACP-like"/>
    <property type="match status" value="1"/>
</dbReference>
<keyword evidence="2" id="KW-0597">Phosphoprotein</keyword>
<dbReference type="Pfam" id="PF00550">
    <property type="entry name" value="PP-binding"/>
    <property type="match status" value="1"/>
</dbReference>
<dbReference type="GO" id="GO:0000035">
    <property type="term" value="F:acyl binding"/>
    <property type="evidence" value="ECO:0007669"/>
    <property type="project" value="TreeGrafter"/>
</dbReference>
<reference evidence="4 5" key="1">
    <citation type="journal article" date="2019" name="Nat. Microbiol.">
        <title>Mediterranean grassland soil C-N compound turnover is dependent on rainfall and depth, and is mediated by genomically divergent microorganisms.</title>
        <authorList>
            <person name="Diamond S."/>
            <person name="Andeer P.F."/>
            <person name="Li Z."/>
            <person name="Crits-Christoph A."/>
            <person name="Burstein D."/>
            <person name="Anantharaman K."/>
            <person name="Lane K.R."/>
            <person name="Thomas B.C."/>
            <person name="Pan C."/>
            <person name="Northen T.R."/>
            <person name="Banfield J.F."/>
        </authorList>
    </citation>
    <scope>NUCLEOTIDE SEQUENCE [LARGE SCALE GENOMIC DNA]</scope>
    <source>
        <strain evidence="4">WS_10</strain>
    </source>
</reference>
<accession>A0A538TW05</accession>
<dbReference type="SUPFAM" id="SSF47336">
    <property type="entry name" value="ACP-like"/>
    <property type="match status" value="1"/>
</dbReference>
<dbReference type="PANTHER" id="PTHR20863:SF76">
    <property type="entry name" value="CARRIER DOMAIN-CONTAINING PROTEIN"/>
    <property type="match status" value="1"/>
</dbReference>
<dbReference type="Proteomes" id="UP000319836">
    <property type="component" value="Unassembled WGS sequence"/>
</dbReference>
<dbReference type="InterPro" id="IPR009081">
    <property type="entry name" value="PP-bd_ACP"/>
</dbReference>
<dbReference type="InterPro" id="IPR036736">
    <property type="entry name" value="ACP-like_sf"/>
</dbReference>
<evidence type="ECO:0000256" key="1">
    <source>
        <dbReference type="ARBA" id="ARBA00022450"/>
    </source>
</evidence>
<dbReference type="PANTHER" id="PTHR20863">
    <property type="entry name" value="ACYL CARRIER PROTEIN"/>
    <property type="match status" value="1"/>
</dbReference>
<sequence>MTDALTEQVSSALAAIKPGMSAGITLESTLESLALDSLDRITLLFELEERLKVSIPDEEARGLRTMGDIVDCVRRLKGAETPGT</sequence>
<organism evidence="4 5">
    <name type="scientific">Eiseniibacteriota bacterium</name>
    <dbReference type="NCBI Taxonomy" id="2212470"/>
    <lineage>
        <taxon>Bacteria</taxon>
        <taxon>Candidatus Eiseniibacteriota</taxon>
    </lineage>
</organism>
<evidence type="ECO:0000259" key="3">
    <source>
        <dbReference type="PROSITE" id="PS50075"/>
    </source>
</evidence>